<organism evidence="2 3">
    <name type="scientific">Dendrothele bispora (strain CBS 962.96)</name>
    <dbReference type="NCBI Taxonomy" id="1314807"/>
    <lineage>
        <taxon>Eukaryota</taxon>
        <taxon>Fungi</taxon>
        <taxon>Dikarya</taxon>
        <taxon>Basidiomycota</taxon>
        <taxon>Agaricomycotina</taxon>
        <taxon>Agaricomycetes</taxon>
        <taxon>Agaricomycetidae</taxon>
        <taxon>Agaricales</taxon>
        <taxon>Agaricales incertae sedis</taxon>
        <taxon>Dendrothele</taxon>
    </lineage>
</organism>
<dbReference type="AlphaFoldDB" id="A0A4S8M277"/>
<dbReference type="Proteomes" id="UP000297245">
    <property type="component" value="Unassembled WGS sequence"/>
</dbReference>
<feature type="signal peptide" evidence="1">
    <location>
        <begin position="1"/>
        <end position="17"/>
    </location>
</feature>
<dbReference type="EMBL" id="ML179186">
    <property type="protein sequence ID" value="THU96040.1"/>
    <property type="molecule type" value="Genomic_DNA"/>
</dbReference>
<evidence type="ECO:0008006" key="4">
    <source>
        <dbReference type="Google" id="ProtNLM"/>
    </source>
</evidence>
<accession>A0A4S8M277</accession>
<evidence type="ECO:0000256" key="1">
    <source>
        <dbReference type="SAM" id="SignalP"/>
    </source>
</evidence>
<evidence type="ECO:0000313" key="2">
    <source>
        <dbReference type="EMBL" id="THU96040.1"/>
    </source>
</evidence>
<evidence type="ECO:0000313" key="3">
    <source>
        <dbReference type="Proteomes" id="UP000297245"/>
    </source>
</evidence>
<proteinExistence type="predicted"/>
<feature type="chain" id="PRO_5020499780" description="Cellobiose dehydrogenase cytochrome domain-containing protein" evidence="1">
    <location>
        <begin position="18"/>
        <end position="296"/>
    </location>
</feature>
<reference evidence="2 3" key="1">
    <citation type="journal article" date="2019" name="Nat. Ecol. Evol.">
        <title>Megaphylogeny resolves global patterns of mushroom evolution.</title>
        <authorList>
            <person name="Varga T."/>
            <person name="Krizsan K."/>
            <person name="Foldi C."/>
            <person name="Dima B."/>
            <person name="Sanchez-Garcia M."/>
            <person name="Sanchez-Ramirez S."/>
            <person name="Szollosi G.J."/>
            <person name="Szarkandi J.G."/>
            <person name="Papp V."/>
            <person name="Albert L."/>
            <person name="Andreopoulos W."/>
            <person name="Angelini C."/>
            <person name="Antonin V."/>
            <person name="Barry K.W."/>
            <person name="Bougher N.L."/>
            <person name="Buchanan P."/>
            <person name="Buyck B."/>
            <person name="Bense V."/>
            <person name="Catcheside P."/>
            <person name="Chovatia M."/>
            <person name="Cooper J."/>
            <person name="Damon W."/>
            <person name="Desjardin D."/>
            <person name="Finy P."/>
            <person name="Geml J."/>
            <person name="Haridas S."/>
            <person name="Hughes K."/>
            <person name="Justo A."/>
            <person name="Karasinski D."/>
            <person name="Kautmanova I."/>
            <person name="Kiss B."/>
            <person name="Kocsube S."/>
            <person name="Kotiranta H."/>
            <person name="LaButti K.M."/>
            <person name="Lechner B.E."/>
            <person name="Liimatainen K."/>
            <person name="Lipzen A."/>
            <person name="Lukacs Z."/>
            <person name="Mihaltcheva S."/>
            <person name="Morgado L.N."/>
            <person name="Niskanen T."/>
            <person name="Noordeloos M.E."/>
            <person name="Ohm R.A."/>
            <person name="Ortiz-Santana B."/>
            <person name="Ovrebo C."/>
            <person name="Racz N."/>
            <person name="Riley R."/>
            <person name="Savchenko A."/>
            <person name="Shiryaev A."/>
            <person name="Soop K."/>
            <person name="Spirin V."/>
            <person name="Szebenyi C."/>
            <person name="Tomsovsky M."/>
            <person name="Tulloss R.E."/>
            <person name="Uehling J."/>
            <person name="Grigoriev I.V."/>
            <person name="Vagvolgyi C."/>
            <person name="Papp T."/>
            <person name="Martin F.M."/>
            <person name="Miettinen O."/>
            <person name="Hibbett D.S."/>
            <person name="Nagy L.G."/>
        </authorList>
    </citation>
    <scope>NUCLEOTIDE SEQUENCE [LARGE SCALE GENOMIC DNA]</scope>
    <source>
        <strain evidence="2 3">CBS 962.96</strain>
    </source>
</reference>
<protein>
    <recommendedName>
        <fullName evidence="4">Cellobiose dehydrogenase cytochrome domain-containing protein</fullName>
    </recommendedName>
</protein>
<gene>
    <name evidence="2" type="ORF">K435DRAFT_839225</name>
</gene>
<keyword evidence="3" id="KW-1185">Reference proteome</keyword>
<keyword evidence="1" id="KW-0732">Signal</keyword>
<name>A0A4S8M277_DENBC</name>
<sequence length="296" mass="32419">MLSTRVVFALLFQFGLGLDATKVFASPLASLDIPSITVRGPEYGAQLSIGFAFPDTSSNPFNDDILVNITSLNTRYGYAGFTYGSPGMYPGFEKTGYDRDPRTQELFKKIDHTSFSAVTWYTYESNDTTKGVLQGMQYSTMTPRSNANLSQSLAPNPSGRVTPSKLSWYTHDLLLNNANVDVEHTDSNSERAPVRGNGSFIFRCQNCSICTDGVLDNFGNADESRTPLTWFWSREMSSSIDDEVNNTTSSPVTAMLTFKNVVLGFGLFNVTAARRTVSEYEALLKIAGIAGIAGML</sequence>